<reference evidence="1 2" key="1">
    <citation type="journal article" date="2014" name="BMC Genomics">
        <title>Comparative genome sequencing reveals chemotype-specific gene clusters in the toxigenic black mold Stachybotrys.</title>
        <authorList>
            <person name="Semeiks J."/>
            <person name="Borek D."/>
            <person name="Otwinowski Z."/>
            <person name="Grishin N.V."/>
        </authorList>
    </citation>
    <scope>NUCLEOTIDE SEQUENCE [LARGE SCALE GENOMIC DNA]</scope>
    <source>
        <strain evidence="2">CBS 109288 / IBT 7711</strain>
    </source>
</reference>
<accession>A0A084AS67</accession>
<proteinExistence type="predicted"/>
<dbReference type="AlphaFoldDB" id="A0A084AS67"/>
<sequence>MFTANQQEHPQSRARLRVGRRWGSMGLAVSTLGSTDSVEDIADSPGPPCRRLSVVVASSLDGWEEGASPLPRVDPGQHGGVVRWLFSASVRTGQFLPIPQRPLAVFGAAPCPQLALSKDRLPFSGTCKAKRLLTIWIRPPCEIATLRAGCTAHLDPAAVDSVPFASTDGLRPCTRVMVDARDKTSDANASLCSLCAAAEWLLWNGQLGGPMIMGKDVFCRNPCVFQARLLQVRGASVHQWNRSLAALGKLPGVPLTVIKWHVADGCRTKSSLPTDEDTNTVNETPPINTTIDCSIHPALSPNIASASLHKAQFFPSSRETGPNLGISNGACRRVWKSSPSSAPFSTASNITWLAPGERVGKLHCYAPAPSDWPWPRPGAGSTWLNANASLAVNKPNLFPCIFITGYSVVLSRTSHGEPVDQDPAETCINSEPPRACVVFIVGFPEHLTRTVLPHSIVGPGKTAGESPTPIRFFSMLQLQPALVVSRATRRLLKKACIQIRGKYALSRKAPINDKSTMETTIIHSALVCTVTNHITIRPTC</sequence>
<organism evidence="1 2">
    <name type="scientific">Stachybotrys chartarum (strain CBS 109288 / IBT 7711)</name>
    <name type="common">Toxic black mold</name>
    <name type="synonym">Stilbospora chartarum</name>
    <dbReference type="NCBI Taxonomy" id="1280523"/>
    <lineage>
        <taxon>Eukaryota</taxon>
        <taxon>Fungi</taxon>
        <taxon>Dikarya</taxon>
        <taxon>Ascomycota</taxon>
        <taxon>Pezizomycotina</taxon>
        <taxon>Sordariomycetes</taxon>
        <taxon>Hypocreomycetidae</taxon>
        <taxon>Hypocreales</taxon>
        <taxon>Stachybotryaceae</taxon>
        <taxon>Stachybotrys</taxon>
    </lineage>
</organism>
<protein>
    <submittedName>
        <fullName evidence="1">Uncharacterized protein</fullName>
    </submittedName>
</protein>
<evidence type="ECO:0000313" key="2">
    <source>
        <dbReference type="Proteomes" id="UP000028045"/>
    </source>
</evidence>
<dbReference type="HOGENOM" id="CLU_504501_0_0_1"/>
<name>A0A084AS67_STACB</name>
<evidence type="ECO:0000313" key="1">
    <source>
        <dbReference type="EMBL" id="KEY68146.1"/>
    </source>
</evidence>
<gene>
    <name evidence="1" type="ORF">S7711_11246</name>
</gene>
<dbReference type="EMBL" id="KL648588">
    <property type="protein sequence ID" value="KEY68146.1"/>
    <property type="molecule type" value="Genomic_DNA"/>
</dbReference>
<keyword evidence="2" id="KW-1185">Reference proteome</keyword>
<dbReference type="Proteomes" id="UP000028045">
    <property type="component" value="Unassembled WGS sequence"/>
</dbReference>